<dbReference type="FunFam" id="3.80.10.10:FF:000288">
    <property type="entry name" value="LRR receptor-like serine/threonine-protein kinase EFR"/>
    <property type="match status" value="1"/>
</dbReference>
<dbReference type="FunFam" id="3.80.10.10:FF:000275">
    <property type="entry name" value="Leucine-rich repeat receptor-like protein kinase"/>
    <property type="match status" value="1"/>
</dbReference>
<dbReference type="InterPro" id="IPR032675">
    <property type="entry name" value="LRR_dom_sf"/>
</dbReference>
<keyword evidence="9" id="KW-0808">Transferase</keyword>
<dbReference type="EMBL" id="JANAVB010040619">
    <property type="protein sequence ID" value="KAJ6797823.1"/>
    <property type="molecule type" value="Genomic_DNA"/>
</dbReference>
<dbReference type="Pfam" id="PF07714">
    <property type="entry name" value="PK_Tyr_Ser-Thr"/>
    <property type="match status" value="1"/>
</dbReference>
<organism evidence="27 28">
    <name type="scientific">Iris pallida</name>
    <name type="common">Sweet iris</name>
    <dbReference type="NCBI Taxonomy" id="29817"/>
    <lineage>
        <taxon>Eukaryota</taxon>
        <taxon>Viridiplantae</taxon>
        <taxon>Streptophyta</taxon>
        <taxon>Embryophyta</taxon>
        <taxon>Tracheophyta</taxon>
        <taxon>Spermatophyta</taxon>
        <taxon>Magnoliopsida</taxon>
        <taxon>Liliopsida</taxon>
        <taxon>Asparagales</taxon>
        <taxon>Iridaceae</taxon>
        <taxon>Iridoideae</taxon>
        <taxon>Irideae</taxon>
        <taxon>Iris</taxon>
    </lineage>
</organism>
<evidence type="ECO:0000259" key="26">
    <source>
        <dbReference type="PROSITE" id="PS50011"/>
    </source>
</evidence>
<evidence type="ECO:0000256" key="1">
    <source>
        <dbReference type="ARBA" id="ARBA00004251"/>
    </source>
</evidence>
<protein>
    <recommendedName>
        <fullName evidence="24">Receptor kinase-like protein Xa21</fullName>
        <ecNumber evidence="4">2.7.11.1</ecNumber>
    </recommendedName>
</protein>
<dbReference type="InterPro" id="IPR003591">
    <property type="entry name" value="Leu-rich_rpt_typical-subtyp"/>
</dbReference>
<evidence type="ECO:0000256" key="11">
    <source>
        <dbReference type="ARBA" id="ARBA00022729"/>
    </source>
</evidence>
<dbReference type="FunFam" id="3.30.200.20:FF:000432">
    <property type="entry name" value="LRR receptor-like serine/threonine-protein kinase EFR"/>
    <property type="match status" value="1"/>
</dbReference>
<keyword evidence="12" id="KW-0677">Repeat</keyword>
<evidence type="ECO:0000256" key="9">
    <source>
        <dbReference type="ARBA" id="ARBA00022679"/>
    </source>
</evidence>
<dbReference type="SMART" id="SM00369">
    <property type="entry name" value="LRR_TYP"/>
    <property type="match status" value="8"/>
</dbReference>
<evidence type="ECO:0000256" key="12">
    <source>
        <dbReference type="ARBA" id="ARBA00022737"/>
    </source>
</evidence>
<dbReference type="InterPro" id="IPR001245">
    <property type="entry name" value="Ser-Thr/Tyr_kinase_cat_dom"/>
</dbReference>
<dbReference type="InterPro" id="IPR011009">
    <property type="entry name" value="Kinase-like_dom_sf"/>
</dbReference>
<keyword evidence="13 25" id="KW-0547">Nucleotide-binding</keyword>
<feature type="binding site" evidence="25">
    <location>
        <position position="759"/>
    </location>
    <ligand>
        <name>ATP</name>
        <dbReference type="ChEBI" id="CHEBI:30616"/>
    </ligand>
</feature>
<sequence length="1041" mass="113218">MEQFEIVPPSISTSPASNATDRQALLSFKAHIYDDPLGALSSWSESNTTLHFCDWIGVTCGDPLRHPERVTALELLSLNLTGTLSPSLANVTFLRTLNLSSNQLGGLIPSDFGRLSRLKYFDLRHNLFQGEIPPSVTHCTKLRGIFLEANSLTGQIPANLSHCVDLDIVNLNYNQMTGAIPPSLGSLSKLRKVALYRNQLTGGIPPSLGNLSSLLYLDLSFNDLEGHIPESLGRLTSLSFLDFVENHLSGKIPPSLFNFSLVTYLQLGGNNLSGTLPADVGDNLPRLVHVSVFYNQLEGKVPASLTNASGLQWMSFHGNGFVGIAPPNLGSLPDLTAVDFGLNSIQARDARDWDFITSLSNCSNLQILYLSNNDLQGIIPNSLANLSAQLTWLSMAGNRISGTIPVDIGRYINLTVFEMDQNLLTGSIPSSIGVLQSLHKLSLSGNMFHGELPSSLGNLTQLNGLLLQDNRLQGSIPTSFGALSNLGALNLSWNMLTGAIPGEVLGLSSLSQYLDLSHNLLDEPLSSQVGKLKNLNVLDVSHNRLTGEIPGLLGDCQLLGRLYMQGNMFQGTIPLALSTLKGVEELDLSCNNLSGLIPEFFENLQLLHYLNLSFNDFQGEVPKGGGVFGNASAISVLGNSKLCGGNQDLHLRPCAPVQKMTGSGPNLATKIIVSVVVAVSSVTVLVLCTSYCHIRNLRLRVTAPVPILTEQFVHLSYNEIHKATNGFSLSNLIGAGSFGSVYKGIIVDDSGSDLLVAVKVFNLEQRGSHKSFMTECDTLRSIRHRNLVNILTLCSSVDHRGDELKALVFAYMPNGSLENWLHPRVDENSAKKRSLSLVQRWNTVMDVACALDYLHRRCDMPIVHADLKPSNVLLDDDMTARVCDFGLSRTIHEVFSMASQDPSSSQLNILGSIGYIAPEYGMGGAFTTKGDVYSFGMLVLETFTGKRPSDDLFQNGLNLHKYVDGAYPDRVMDITDPSLLLNVEEASKDNATTIAEERMHDFMVSVFKLGLSCSKESPTERMEIGDILKDLFYAKTMFGLT</sequence>
<dbReference type="SUPFAM" id="SSF56112">
    <property type="entry name" value="Protein kinase-like (PK-like)"/>
    <property type="match status" value="1"/>
</dbReference>
<keyword evidence="7" id="KW-0597">Phosphoprotein</keyword>
<keyword evidence="19" id="KW-0325">Glycoprotein</keyword>
<keyword evidence="8" id="KW-0433">Leucine-rich repeat</keyword>
<evidence type="ECO:0000256" key="20">
    <source>
        <dbReference type="ARBA" id="ARBA00047899"/>
    </source>
</evidence>
<dbReference type="GO" id="GO:0005524">
    <property type="term" value="F:ATP binding"/>
    <property type="evidence" value="ECO:0007669"/>
    <property type="project" value="UniProtKB-UniRule"/>
</dbReference>
<comment type="caution">
    <text evidence="27">The sequence shown here is derived from an EMBL/GenBank/DDBJ whole genome shotgun (WGS) entry which is preliminary data.</text>
</comment>
<keyword evidence="15 25" id="KW-0067">ATP-binding</keyword>
<evidence type="ECO:0000313" key="28">
    <source>
        <dbReference type="Proteomes" id="UP001140949"/>
    </source>
</evidence>
<evidence type="ECO:0000256" key="5">
    <source>
        <dbReference type="ARBA" id="ARBA00022475"/>
    </source>
</evidence>
<dbReference type="PROSITE" id="PS00107">
    <property type="entry name" value="PROTEIN_KINASE_ATP"/>
    <property type="match status" value="1"/>
</dbReference>
<gene>
    <name evidence="27" type="ORF">M6B38_214550</name>
</gene>
<evidence type="ECO:0000313" key="27">
    <source>
        <dbReference type="EMBL" id="KAJ6797823.1"/>
    </source>
</evidence>
<evidence type="ECO:0000256" key="18">
    <source>
        <dbReference type="ARBA" id="ARBA00023170"/>
    </source>
</evidence>
<feature type="domain" description="Protein kinase" evidence="26">
    <location>
        <begin position="727"/>
        <end position="1033"/>
    </location>
</feature>
<dbReference type="Gene3D" id="3.30.200.20">
    <property type="entry name" value="Phosphorylase Kinase, domain 1"/>
    <property type="match status" value="1"/>
</dbReference>
<evidence type="ECO:0000256" key="25">
    <source>
        <dbReference type="PROSITE-ProRule" id="PRU10141"/>
    </source>
</evidence>
<evidence type="ECO:0000256" key="2">
    <source>
        <dbReference type="ARBA" id="ARBA00004389"/>
    </source>
</evidence>
<dbReference type="PRINTS" id="PR00019">
    <property type="entry name" value="LEURICHRPT"/>
</dbReference>
<comment type="catalytic activity">
    <reaction evidence="20">
        <text>L-threonyl-[protein] + ATP = O-phospho-L-threonyl-[protein] + ADP + H(+)</text>
        <dbReference type="Rhea" id="RHEA:46608"/>
        <dbReference type="Rhea" id="RHEA-COMP:11060"/>
        <dbReference type="Rhea" id="RHEA-COMP:11605"/>
        <dbReference type="ChEBI" id="CHEBI:15378"/>
        <dbReference type="ChEBI" id="CHEBI:30013"/>
        <dbReference type="ChEBI" id="CHEBI:30616"/>
        <dbReference type="ChEBI" id="CHEBI:61977"/>
        <dbReference type="ChEBI" id="CHEBI:456216"/>
        <dbReference type="EC" id="2.7.11.1"/>
    </reaction>
</comment>
<dbReference type="InterPro" id="IPR008271">
    <property type="entry name" value="Ser/Thr_kinase_AS"/>
</dbReference>
<dbReference type="Pfam" id="PF13855">
    <property type="entry name" value="LRR_8"/>
    <property type="match status" value="2"/>
</dbReference>
<dbReference type="GO" id="GO:0005886">
    <property type="term" value="C:plasma membrane"/>
    <property type="evidence" value="ECO:0007669"/>
    <property type="project" value="UniProtKB-SubCell"/>
</dbReference>
<dbReference type="InterPro" id="IPR000719">
    <property type="entry name" value="Prot_kinase_dom"/>
</dbReference>
<dbReference type="EC" id="2.7.11.1" evidence="4"/>
<dbReference type="Proteomes" id="UP001140949">
    <property type="component" value="Unassembled WGS sequence"/>
</dbReference>
<dbReference type="FunFam" id="1.10.510.10:FF:000358">
    <property type="entry name" value="Putative leucine-rich repeat receptor-like serine/threonine-protein kinase"/>
    <property type="match status" value="1"/>
</dbReference>
<evidence type="ECO:0000256" key="21">
    <source>
        <dbReference type="ARBA" id="ARBA00048679"/>
    </source>
</evidence>
<comment type="function">
    <text evidence="22">Receptor kinase that detects X.oryzae pv. oryzae protein Ax21 to promote innate immunity. Following X.oryzae pv. oryzae protein Ax21 detection, undergoes cleavage, releasing the processed protein kinase Xa21 chain.</text>
</comment>
<dbReference type="InterPro" id="IPR001611">
    <property type="entry name" value="Leu-rich_rpt"/>
</dbReference>
<evidence type="ECO:0000256" key="24">
    <source>
        <dbReference type="ARBA" id="ARBA00072040"/>
    </source>
</evidence>
<dbReference type="PROSITE" id="PS51450">
    <property type="entry name" value="LRR"/>
    <property type="match status" value="1"/>
</dbReference>
<name>A0AAX6E1J0_IRIPA</name>
<comment type="function">
    <text evidence="23">The processed protein kinase Xa21 chain released by protein cleavage after X.oryzae pv. oryzae protein Ax21 detection translocates into the nucleus where it can bind and regulate WRKY62, a transcription factor. Confers resistance to the bacterial pathogen X.oryzae pv. oryzae (Xoo).</text>
</comment>
<evidence type="ECO:0000256" key="14">
    <source>
        <dbReference type="ARBA" id="ARBA00022777"/>
    </source>
</evidence>
<comment type="similarity">
    <text evidence="3">Belongs to the protein kinase superfamily. Ser/Thr protein kinase family.</text>
</comment>
<evidence type="ECO:0000256" key="15">
    <source>
        <dbReference type="ARBA" id="ARBA00022840"/>
    </source>
</evidence>
<evidence type="ECO:0000256" key="22">
    <source>
        <dbReference type="ARBA" id="ARBA00054320"/>
    </source>
</evidence>
<proteinExistence type="inferred from homology"/>
<dbReference type="FunFam" id="3.80.10.10:FF:000041">
    <property type="entry name" value="LRR receptor-like serine/threonine-protein kinase ERECTA"/>
    <property type="match status" value="1"/>
</dbReference>
<keyword evidence="18 27" id="KW-0675">Receptor</keyword>
<dbReference type="InterPro" id="IPR013210">
    <property type="entry name" value="LRR_N_plant-typ"/>
</dbReference>
<evidence type="ECO:0000256" key="7">
    <source>
        <dbReference type="ARBA" id="ARBA00022553"/>
    </source>
</evidence>
<dbReference type="GO" id="GO:0004674">
    <property type="term" value="F:protein serine/threonine kinase activity"/>
    <property type="evidence" value="ECO:0007669"/>
    <property type="project" value="UniProtKB-KW"/>
</dbReference>
<comment type="catalytic activity">
    <reaction evidence="21">
        <text>L-seryl-[protein] + ATP = O-phospho-L-seryl-[protein] + ADP + H(+)</text>
        <dbReference type="Rhea" id="RHEA:17989"/>
        <dbReference type="Rhea" id="RHEA-COMP:9863"/>
        <dbReference type="Rhea" id="RHEA-COMP:11604"/>
        <dbReference type="ChEBI" id="CHEBI:15378"/>
        <dbReference type="ChEBI" id="CHEBI:29999"/>
        <dbReference type="ChEBI" id="CHEBI:30616"/>
        <dbReference type="ChEBI" id="CHEBI:83421"/>
        <dbReference type="ChEBI" id="CHEBI:456216"/>
        <dbReference type="EC" id="2.7.11.1"/>
    </reaction>
</comment>
<keyword evidence="28" id="KW-1185">Reference proteome</keyword>
<keyword evidence="11" id="KW-0732">Signal</keyword>
<dbReference type="SUPFAM" id="SSF52047">
    <property type="entry name" value="RNI-like"/>
    <property type="match status" value="1"/>
</dbReference>
<dbReference type="PROSITE" id="PS00108">
    <property type="entry name" value="PROTEIN_KINASE_ST"/>
    <property type="match status" value="1"/>
</dbReference>
<evidence type="ECO:0000256" key="4">
    <source>
        <dbReference type="ARBA" id="ARBA00012513"/>
    </source>
</evidence>
<reference evidence="27" key="1">
    <citation type="journal article" date="2023" name="GigaByte">
        <title>Genome assembly of the bearded iris, Iris pallida Lam.</title>
        <authorList>
            <person name="Bruccoleri R.E."/>
            <person name="Oakeley E.J."/>
            <person name="Faust A.M.E."/>
            <person name="Altorfer M."/>
            <person name="Dessus-Babus S."/>
            <person name="Burckhardt D."/>
            <person name="Oertli M."/>
            <person name="Naumann U."/>
            <person name="Petersen F."/>
            <person name="Wong J."/>
        </authorList>
    </citation>
    <scope>NUCLEOTIDE SEQUENCE</scope>
    <source>
        <strain evidence="27">GSM-AAB239-AS_SAM_17_03QT</strain>
    </source>
</reference>
<keyword evidence="16" id="KW-1133">Transmembrane helix</keyword>
<evidence type="ECO:0000256" key="10">
    <source>
        <dbReference type="ARBA" id="ARBA00022692"/>
    </source>
</evidence>
<evidence type="ECO:0000256" key="19">
    <source>
        <dbReference type="ARBA" id="ARBA00023180"/>
    </source>
</evidence>
<dbReference type="PANTHER" id="PTHR27000:SF777">
    <property type="entry name" value="PROTEIN KINASE DOMAIN-CONTAINING PROTEIN"/>
    <property type="match status" value="1"/>
</dbReference>
<evidence type="ECO:0000256" key="3">
    <source>
        <dbReference type="ARBA" id="ARBA00008684"/>
    </source>
</evidence>
<dbReference type="PROSITE" id="PS50011">
    <property type="entry name" value="PROTEIN_KINASE_DOM"/>
    <property type="match status" value="1"/>
</dbReference>
<dbReference type="Gene3D" id="1.10.510.10">
    <property type="entry name" value="Transferase(Phosphotransferase) domain 1"/>
    <property type="match status" value="1"/>
</dbReference>
<keyword evidence="17" id="KW-0472">Membrane</keyword>
<comment type="subcellular location">
    <subcellularLocation>
        <location evidence="1">Cell membrane</location>
        <topology evidence="1">Single-pass type I membrane protein</topology>
    </subcellularLocation>
    <subcellularLocation>
        <location evidence="2">Endoplasmic reticulum membrane</location>
        <topology evidence="2">Single-pass membrane protein</topology>
    </subcellularLocation>
</comment>
<keyword evidence="5" id="KW-1003">Cell membrane</keyword>
<keyword evidence="10" id="KW-0812">Transmembrane</keyword>
<evidence type="ECO:0000256" key="6">
    <source>
        <dbReference type="ARBA" id="ARBA00022527"/>
    </source>
</evidence>
<dbReference type="Gene3D" id="3.80.10.10">
    <property type="entry name" value="Ribonuclease Inhibitor"/>
    <property type="match status" value="3"/>
</dbReference>
<evidence type="ECO:0000256" key="8">
    <source>
        <dbReference type="ARBA" id="ARBA00022614"/>
    </source>
</evidence>
<keyword evidence="6" id="KW-0723">Serine/threonine-protein kinase</keyword>
<evidence type="ECO:0000256" key="16">
    <source>
        <dbReference type="ARBA" id="ARBA00022989"/>
    </source>
</evidence>
<dbReference type="GO" id="GO:0005789">
    <property type="term" value="C:endoplasmic reticulum membrane"/>
    <property type="evidence" value="ECO:0007669"/>
    <property type="project" value="UniProtKB-SubCell"/>
</dbReference>
<dbReference type="PANTHER" id="PTHR27000">
    <property type="entry name" value="LEUCINE-RICH REPEAT RECEPTOR-LIKE PROTEIN KINASE FAMILY PROTEIN-RELATED"/>
    <property type="match status" value="1"/>
</dbReference>
<keyword evidence="14 27" id="KW-0418">Kinase</keyword>
<dbReference type="SUPFAM" id="SSF52058">
    <property type="entry name" value="L domain-like"/>
    <property type="match status" value="1"/>
</dbReference>
<evidence type="ECO:0000256" key="23">
    <source>
        <dbReference type="ARBA" id="ARBA00056628"/>
    </source>
</evidence>
<dbReference type="SMART" id="SM00220">
    <property type="entry name" value="S_TKc"/>
    <property type="match status" value="1"/>
</dbReference>
<evidence type="ECO:0000256" key="17">
    <source>
        <dbReference type="ARBA" id="ARBA00023136"/>
    </source>
</evidence>
<evidence type="ECO:0000256" key="13">
    <source>
        <dbReference type="ARBA" id="ARBA00022741"/>
    </source>
</evidence>
<dbReference type="AlphaFoldDB" id="A0AAX6E1J0"/>
<reference evidence="27" key="2">
    <citation type="submission" date="2023-04" db="EMBL/GenBank/DDBJ databases">
        <authorList>
            <person name="Bruccoleri R.E."/>
            <person name="Oakeley E.J."/>
            <person name="Faust A.-M."/>
            <person name="Dessus-Babus S."/>
            <person name="Altorfer M."/>
            <person name="Burckhardt D."/>
            <person name="Oertli M."/>
            <person name="Naumann U."/>
            <person name="Petersen F."/>
            <person name="Wong J."/>
        </authorList>
    </citation>
    <scope>NUCLEOTIDE SEQUENCE</scope>
    <source>
        <strain evidence="27">GSM-AAB239-AS_SAM_17_03QT</strain>
        <tissue evidence="27">Leaf</tissue>
    </source>
</reference>
<dbReference type="InterPro" id="IPR017441">
    <property type="entry name" value="Protein_kinase_ATP_BS"/>
</dbReference>
<dbReference type="Pfam" id="PF08263">
    <property type="entry name" value="LRRNT_2"/>
    <property type="match status" value="1"/>
</dbReference>
<dbReference type="Pfam" id="PF00560">
    <property type="entry name" value="LRR_1"/>
    <property type="match status" value="7"/>
</dbReference>
<accession>A0AAX6E1J0</accession>